<dbReference type="InterPro" id="IPR000581">
    <property type="entry name" value="ILV_EDD_N"/>
</dbReference>
<evidence type="ECO:0000256" key="5">
    <source>
        <dbReference type="ARBA" id="ARBA00023014"/>
    </source>
</evidence>
<dbReference type="Pfam" id="PF24877">
    <property type="entry name" value="ILV_EDD_C"/>
    <property type="match status" value="1"/>
</dbReference>
<dbReference type="PANTHER" id="PTHR43661:SF3">
    <property type="entry name" value="D-XYLONATE DEHYDRATASE YAGF-RELATED"/>
    <property type="match status" value="1"/>
</dbReference>
<dbReference type="Proteomes" id="UP001205748">
    <property type="component" value="Unassembled WGS sequence"/>
</dbReference>
<dbReference type="GO" id="GO:0004160">
    <property type="term" value="F:dihydroxy-acid dehydratase activity"/>
    <property type="evidence" value="ECO:0007669"/>
    <property type="project" value="UniProtKB-UniRule"/>
</dbReference>
<dbReference type="EC" id="4.2.1.9" evidence="8"/>
<keyword evidence="12" id="KW-1185">Reference proteome</keyword>
<evidence type="ECO:0000256" key="1">
    <source>
        <dbReference type="ARBA" id="ARBA00006486"/>
    </source>
</evidence>
<keyword evidence="2" id="KW-0001">2Fe-2S</keyword>
<evidence type="ECO:0000256" key="8">
    <source>
        <dbReference type="NCBIfam" id="TIGR00110"/>
    </source>
</evidence>
<organism evidence="11 12">
    <name type="scientific">Irregularibacter muris</name>
    <dbReference type="NCBI Taxonomy" id="1796619"/>
    <lineage>
        <taxon>Bacteria</taxon>
        <taxon>Bacillati</taxon>
        <taxon>Bacillota</taxon>
        <taxon>Clostridia</taxon>
        <taxon>Eubacteriales</taxon>
        <taxon>Eubacteriaceae</taxon>
        <taxon>Irregularibacter</taxon>
    </lineage>
</organism>
<comment type="similarity">
    <text evidence="1">Belongs to the IlvD/Edd family.</text>
</comment>
<evidence type="ECO:0000256" key="4">
    <source>
        <dbReference type="ARBA" id="ARBA00023004"/>
    </source>
</evidence>
<sequence>MNKKFMGTEAIMRRAMLKGCGFADEDIKTKPHIGIVNTYNEGAPGHAHLKQLAEVIKQGVWAAGGIPFEFGAPSTCGDMIVGEEELKYELAGRDAIALGIEYVSTVHQFDGLILLASCDNIIPGVCLGAIRMNVPSIIITGGSMLVGEYEGEEVLPCDVGVMTMGKEADSQRVQDIEDVACRCPGACSTMGTANSMQIMMEALGWTLPGTATIPAVYADKLRAARRAGKRIVEMVKEDLKPSDILTRETFLNAITTDIAMGGSTNVILHLIALAREVGVELTMNDFDRIGKKVPCICGVKPSGNYTIVDLHNAGGVPAMLKELQSLLYLDSKVVTGETLGDVVEKARNKNEDLIRNMNNPINPDGGLTILRGNLAPNSAIIRSSSVPENMKKFSGPARVFSRDQEGVKAIQEGKIKPGDVIVIRYEGPKGAPGMKEIMLSTDALVAYGLDTSVGLITDGRFSGFNHGPIVGHITPEAYEGGPLALVEEGDIISVDIKEAKLTLKISDGEMQKRREKWVKPEPKVKQGMMHIYAQMCRSADEGAGMTL</sequence>
<comment type="caution">
    <text evidence="11">The sequence shown here is derived from an EMBL/GenBank/DDBJ whole genome shotgun (WGS) entry which is preliminary data.</text>
</comment>
<evidence type="ECO:0000259" key="10">
    <source>
        <dbReference type="Pfam" id="PF24877"/>
    </source>
</evidence>
<evidence type="ECO:0000259" key="9">
    <source>
        <dbReference type="Pfam" id="PF00920"/>
    </source>
</evidence>
<protein>
    <recommendedName>
        <fullName evidence="8">Dihydroxy-acid dehydratase</fullName>
        <ecNumber evidence="8">4.2.1.9</ecNumber>
    </recommendedName>
</protein>
<dbReference type="InterPro" id="IPR042096">
    <property type="entry name" value="Dihydro-acid_dehy_C"/>
</dbReference>
<evidence type="ECO:0000313" key="11">
    <source>
        <dbReference type="EMBL" id="MCR1897400.1"/>
    </source>
</evidence>
<feature type="domain" description="Dihydroxy-acid/6-phosphogluconate dehydratase C-terminal" evidence="10">
    <location>
        <begin position="353"/>
        <end position="543"/>
    </location>
</feature>
<keyword evidence="5" id="KW-0411">Iron-sulfur</keyword>
<keyword evidence="7" id="KW-0100">Branched-chain amino acid biosynthesis</keyword>
<proteinExistence type="inferred from homology"/>
<dbReference type="GO" id="GO:0009082">
    <property type="term" value="P:branched-chain amino acid biosynthetic process"/>
    <property type="evidence" value="ECO:0007669"/>
    <property type="project" value="UniProtKB-UniRule"/>
</dbReference>
<keyword evidence="3" id="KW-0479">Metal-binding</keyword>
<dbReference type="GO" id="GO:0051537">
    <property type="term" value="F:2 iron, 2 sulfur cluster binding"/>
    <property type="evidence" value="ECO:0007669"/>
    <property type="project" value="UniProtKB-KW"/>
</dbReference>
<evidence type="ECO:0000256" key="2">
    <source>
        <dbReference type="ARBA" id="ARBA00022714"/>
    </source>
</evidence>
<evidence type="ECO:0000256" key="3">
    <source>
        <dbReference type="ARBA" id="ARBA00022723"/>
    </source>
</evidence>
<keyword evidence="6 11" id="KW-0456">Lyase</keyword>
<dbReference type="InterPro" id="IPR037237">
    <property type="entry name" value="IlvD/EDD_N"/>
</dbReference>
<evidence type="ECO:0000256" key="7">
    <source>
        <dbReference type="ARBA" id="ARBA00023304"/>
    </source>
</evidence>
<dbReference type="PANTHER" id="PTHR43661">
    <property type="entry name" value="D-XYLONATE DEHYDRATASE"/>
    <property type="match status" value="1"/>
</dbReference>
<dbReference type="Gene3D" id="3.50.30.80">
    <property type="entry name" value="IlvD/EDD C-terminal domain-like"/>
    <property type="match status" value="1"/>
</dbReference>
<accession>A0AAE3HCD8</accession>
<dbReference type="NCBIfam" id="TIGR00110">
    <property type="entry name" value="ilvD"/>
    <property type="match status" value="1"/>
</dbReference>
<keyword evidence="7" id="KW-0028">Amino-acid biosynthesis</keyword>
<dbReference type="InterPro" id="IPR004404">
    <property type="entry name" value="DihydroxyA_deHydtase"/>
</dbReference>
<gene>
    <name evidence="11" type="primary">ilvD</name>
    <name evidence="11" type="ORF">NSA47_00155</name>
</gene>
<dbReference type="RefSeq" id="WP_257528808.1">
    <property type="nucleotide sequence ID" value="NZ_JANKAS010000001.1"/>
</dbReference>
<dbReference type="EMBL" id="JANKAS010000001">
    <property type="protein sequence ID" value="MCR1897400.1"/>
    <property type="molecule type" value="Genomic_DNA"/>
</dbReference>
<feature type="domain" description="Dihydroxy-acid/6-phosphogluconate dehydratase N-terminal" evidence="9">
    <location>
        <begin position="30"/>
        <end position="341"/>
    </location>
</feature>
<keyword evidence="4" id="KW-0408">Iron</keyword>
<evidence type="ECO:0000313" key="12">
    <source>
        <dbReference type="Proteomes" id="UP001205748"/>
    </source>
</evidence>
<dbReference type="AlphaFoldDB" id="A0AAE3HCD8"/>
<dbReference type="Pfam" id="PF00920">
    <property type="entry name" value="ILVD_EDD_N"/>
    <property type="match status" value="1"/>
</dbReference>
<dbReference type="GO" id="GO:0046872">
    <property type="term" value="F:metal ion binding"/>
    <property type="evidence" value="ECO:0007669"/>
    <property type="project" value="UniProtKB-KW"/>
</dbReference>
<dbReference type="FunFam" id="3.50.30.80:FF:000001">
    <property type="entry name" value="Dihydroxy-acid dehydratase"/>
    <property type="match status" value="1"/>
</dbReference>
<dbReference type="SUPFAM" id="SSF52016">
    <property type="entry name" value="LeuD/IlvD-like"/>
    <property type="match status" value="1"/>
</dbReference>
<name>A0AAE3HCD8_9FIRM</name>
<dbReference type="SUPFAM" id="SSF143975">
    <property type="entry name" value="IlvD/EDD N-terminal domain-like"/>
    <property type="match status" value="1"/>
</dbReference>
<reference evidence="11" key="1">
    <citation type="submission" date="2022-07" db="EMBL/GenBank/DDBJ databases">
        <title>Enhanced cultured diversity of the mouse gut microbiota enables custom-made synthetic communities.</title>
        <authorList>
            <person name="Afrizal A."/>
        </authorList>
    </citation>
    <scope>NUCLEOTIDE SEQUENCE</scope>
    <source>
        <strain evidence="11">DSM 28593</strain>
    </source>
</reference>
<dbReference type="InterPro" id="IPR056740">
    <property type="entry name" value="ILV_EDD_C"/>
</dbReference>
<dbReference type="GO" id="GO:0005829">
    <property type="term" value="C:cytosol"/>
    <property type="evidence" value="ECO:0007669"/>
    <property type="project" value="TreeGrafter"/>
</dbReference>
<evidence type="ECO:0000256" key="6">
    <source>
        <dbReference type="ARBA" id="ARBA00023239"/>
    </source>
</evidence>